<proteinExistence type="predicted"/>
<reference evidence="3" key="1">
    <citation type="journal article" date="2013" name="Nature">
        <title>Draft genome of the wheat A-genome progenitor Triticum urartu.</title>
        <authorList>
            <person name="Ling H.Q."/>
            <person name="Zhao S."/>
            <person name="Liu D."/>
            <person name="Wang J."/>
            <person name="Sun H."/>
            <person name="Zhang C."/>
            <person name="Fan H."/>
            <person name="Li D."/>
            <person name="Dong L."/>
            <person name="Tao Y."/>
            <person name="Gao C."/>
            <person name="Wu H."/>
            <person name="Li Y."/>
            <person name="Cui Y."/>
            <person name="Guo X."/>
            <person name="Zheng S."/>
            <person name="Wang B."/>
            <person name="Yu K."/>
            <person name="Liang Q."/>
            <person name="Yang W."/>
            <person name="Lou X."/>
            <person name="Chen J."/>
            <person name="Feng M."/>
            <person name="Jian J."/>
            <person name="Zhang X."/>
            <person name="Luo G."/>
            <person name="Jiang Y."/>
            <person name="Liu J."/>
            <person name="Wang Z."/>
            <person name="Sha Y."/>
            <person name="Zhang B."/>
            <person name="Wu H."/>
            <person name="Tang D."/>
            <person name="Shen Q."/>
            <person name="Xue P."/>
            <person name="Zou S."/>
            <person name="Wang X."/>
            <person name="Liu X."/>
            <person name="Wang F."/>
            <person name="Yang Y."/>
            <person name="An X."/>
            <person name="Dong Z."/>
            <person name="Zhang K."/>
            <person name="Zhang X."/>
            <person name="Luo M.C."/>
            <person name="Dvorak J."/>
            <person name="Tong Y."/>
            <person name="Wang J."/>
            <person name="Yang H."/>
            <person name="Li Z."/>
            <person name="Wang D."/>
            <person name="Zhang A."/>
            <person name="Wang J."/>
        </authorList>
    </citation>
    <scope>NUCLEOTIDE SEQUENCE</scope>
    <source>
        <strain evidence="3">cv. G1812</strain>
    </source>
</reference>
<feature type="region of interest" description="Disordered" evidence="1">
    <location>
        <begin position="1"/>
        <end position="33"/>
    </location>
</feature>
<accession>A0A8R7Q3I2</accession>
<feature type="region of interest" description="Disordered" evidence="1">
    <location>
        <begin position="88"/>
        <end position="118"/>
    </location>
</feature>
<evidence type="ECO:0000313" key="2">
    <source>
        <dbReference type="EnsemblPlants" id="TuG1812G0400001411.01.T01.cds260626"/>
    </source>
</evidence>
<reference evidence="2" key="3">
    <citation type="submission" date="2022-06" db="UniProtKB">
        <authorList>
            <consortium name="EnsemblPlants"/>
        </authorList>
    </citation>
    <scope>IDENTIFICATION</scope>
</reference>
<keyword evidence="3" id="KW-1185">Reference proteome</keyword>
<feature type="compositionally biased region" description="Low complexity" evidence="1">
    <location>
        <begin position="90"/>
        <end position="101"/>
    </location>
</feature>
<protein>
    <submittedName>
        <fullName evidence="2">Uncharacterized protein</fullName>
    </submittedName>
</protein>
<feature type="compositionally biased region" description="Pro residues" evidence="1">
    <location>
        <begin position="167"/>
        <end position="176"/>
    </location>
</feature>
<evidence type="ECO:0000256" key="1">
    <source>
        <dbReference type="SAM" id="MobiDB-lite"/>
    </source>
</evidence>
<evidence type="ECO:0000313" key="3">
    <source>
        <dbReference type="Proteomes" id="UP000015106"/>
    </source>
</evidence>
<reference evidence="2" key="2">
    <citation type="submission" date="2018-03" db="EMBL/GenBank/DDBJ databases">
        <title>The Triticum urartu genome reveals the dynamic nature of wheat genome evolution.</title>
        <authorList>
            <person name="Ling H."/>
            <person name="Ma B."/>
            <person name="Shi X."/>
            <person name="Liu H."/>
            <person name="Dong L."/>
            <person name="Sun H."/>
            <person name="Cao Y."/>
            <person name="Gao Q."/>
            <person name="Zheng S."/>
            <person name="Li Y."/>
            <person name="Yu Y."/>
            <person name="Du H."/>
            <person name="Qi M."/>
            <person name="Li Y."/>
            <person name="Yu H."/>
            <person name="Cui Y."/>
            <person name="Wang N."/>
            <person name="Chen C."/>
            <person name="Wu H."/>
            <person name="Zhao Y."/>
            <person name="Zhang J."/>
            <person name="Li Y."/>
            <person name="Zhou W."/>
            <person name="Zhang B."/>
            <person name="Hu W."/>
            <person name="Eijk M."/>
            <person name="Tang J."/>
            <person name="Witsenboer H."/>
            <person name="Zhao S."/>
            <person name="Li Z."/>
            <person name="Zhang A."/>
            <person name="Wang D."/>
            <person name="Liang C."/>
        </authorList>
    </citation>
    <scope>NUCLEOTIDE SEQUENCE [LARGE SCALE GENOMIC DNA]</scope>
    <source>
        <strain evidence="2">cv. G1812</strain>
    </source>
</reference>
<dbReference type="Gramene" id="TuG1812G0400001411.01.T01">
    <property type="protein sequence ID" value="TuG1812G0400001411.01.T01.cds260626"/>
    <property type="gene ID" value="TuG1812G0400001411.01"/>
</dbReference>
<organism evidence="2 3">
    <name type="scientific">Triticum urartu</name>
    <name type="common">Red wild einkorn</name>
    <name type="synonym">Crithodium urartu</name>
    <dbReference type="NCBI Taxonomy" id="4572"/>
    <lineage>
        <taxon>Eukaryota</taxon>
        <taxon>Viridiplantae</taxon>
        <taxon>Streptophyta</taxon>
        <taxon>Embryophyta</taxon>
        <taxon>Tracheophyta</taxon>
        <taxon>Spermatophyta</taxon>
        <taxon>Magnoliopsida</taxon>
        <taxon>Liliopsida</taxon>
        <taxon>Poales</taxon>
        <taxon>Poaceae</taxon>
        <taxon>BOP clade</taxon>
        <taxon>Pooideae</taxon>
        <taxon>Triticodae</taxon>
        <taxon>Triticeae</taxon>
        <taxon>Triticinae</taxon>
        <taxon>Triticum</taxon>
    </lineage>
</organism>
<name>A0A8R7Q3I2_TRIUA</name>
<feature type="region of interest" description="Disordered" evidence="1">
    <location>
        <begin position="159"/>
        <end position="178"/>
    </location>
</feature>
<dbReference type="EnsemblPlants" id="TuG1812G0400001411.01.T01">
    <property type="protein sequence ID" value="TuG1812G0400001411.01.T01.cds260626"/>
    <property type="gene ID" value="TuG1812G0400001411.01"/>
</dbReference>
<feature type="compositionally biased region" description="Basic and acidic residues" evidence="1">
    <location>
        <begin position="1"/>
        <end position="10"/>
    </location>
</feature>
<dbReference type="Proteomes" id="UP000015106">
    <property type="component" value="Chromosome 4"/>
</dbReference>
<dbReference type="AlphaFoldDB" id="A0A8R7Q3I2"/>
<sequence length="215" mass="23407">MSRRPPESRRPAKFVPPPEFTSPGTSCRRLRHPGTRHGLPLELRVAPDLLLCRPCFFPRRPSSLSQVASPKPPPLSSTRAVVARIRRRPAGSAPSAPRGPSWEPAPDPHRLHLAGLPGSPLPLESPLHPLLPRAASSSFPCIERSRVSRAVVLTAAYSSEAQHAPSRPAPPHPPTWAWPNASSSPPLFQIQPVTCFFSSSDFPFISGFTVLQYSP</sequence>